<keyword evidence="7" id="KW-1185">Reference proteome</keyword>
<dbReference type="SUPFAM" id="SSF53756">
    <property type="entry name" value="UDP-Glycosyltransferase/glycogen phosphorylase"/>
    <property type="match status" value="1"/>
</dbReference>
<accession>A0ABV6I8C2</accession>
<dbReference type="SUPFAM" id="SSF53448">
    <property type="entry name" value="Nucleotide-diphospho-sugar transferases"/>
    <property type="match status" value="1"/>
</dbReference>
<protein>
    <submittedName>
        <fullName evidence="6">Glycosyltransferase</fullName>
    </submittedName>
</protein>
<keyword evidence="2" id="KW-0328">Glycosyltransferase</keyword>
<dbReference type="InterPro" id="IPR001296">
    <property type="entry name" value="Glyco_trans_1"/>
</dbReference>
<dbReference type="PANTHER" id="PTHR43179">
    <property type="entry name" value="RHAMNOSYLTRANSFERASE WBBL"/>
    <property type="match status" value="1"/>
</dbReference>
<evidence type="ECO:0000256" key="1">
    <source>
        <dbReference type="ARBA" id="ARBA00006739"/>
    </source>
</evidence>
<organism evidence="6 7">
    <name type="scientific">Paracoccus niistensis</name>
    <dbReference type="NCBI Taxonomy" id="632935"/>
    <lineage>
        <taxon>Bacteria</taxon>
        <taxon>Pseudomonadati</taxon>
        <taxon>Pseudomonadota</taxon>
        <taxon>Alphaproteobacteria</taxon>
        <taxon>Rhodobacterales</taxon>
        <taxon>Paracoccaceae</taxon>
        <taxon>Paracoccus</taxon>
    </lineage>
</organism>
<evidence type="ECO:0000259" key="5">
    <source>
        <dbReference type="Pfam" id="PF00535"/>
    </source>
</evidence>
<dbReference type="Gene3D" id="3.40.50.2000">
    <property type="entry name" value="Glycogen Phosphorylase B"/>
    <property type="match status" value="1"/>
</dbReference>
<proteinExistence type="inferred from homology"/>
<dbReference type="Proteomes" id="UP001589799">
    <property type="component" value="Unassembled WGS sequence"/>
</dbReference>
<dbReference type="PANTHER" id="PTHR43179:SF12">
    <property type="entry name" value="GALACTOFURANOSYLTRANSFERASE GLFT2"/>
    <property type="match status" value="1"/>
</dbReference>
<evidence type="ECO:0000256" key="3">
    <source>
        <dbReference type="ARBA" id="ARBA00022679"/>
    </source>
</evidence>
<evidence type="ECO:0000256" key="2">
    <source>
        <dbReference type="ARBA" id="ARBA00022676"/>
    </source>
</evidence>
<feature type="domain" description="Glycosyltransferase 2-like" evidence="5">
    <location>
        <begin position="206"/>
        <end position="380"/>
    </location>
</feature>
<gene>
    <name evidence="6" type="ORF">ACFFII_17195</name>
</gene>
<dbReference type="EMBL" id="JBHLWE010000061">
    <property type="protein sequence ID" value="MFC0342488.1"/>
    <property type="molecule type" value="Genomic_DNA"/>
</dbReference>
<reference evidence="6 7" key="1">
    <citation type="submission" date="2024-09" db="EMBL/GenBank/DDBJ databases">
        <authorList>
            <person name="Sun Q."/>
            <person name="Mori K."/>
        </authorList>
    </citation>
    <scope>NUCLEOTIDE SEQUENCE [LARGE SCALE GENOMIC DNA]</scope>
    <source>
        <strain evidence="6 7">KCTC 22789</strain>
    </source>
</reference>
<comment type="similarity">
    <text evidence="1">Belongs to the glycosyltransferase 2 family.</text>
</comment>
<dbReference type="Pfam" id="PF00535">
    <property type="entry name" value="Glycos_transf_2"/>
    <property type="match status" value="1"/>
</dbReference>
<comment type="caution">
    <text evidence="6">The sequence shown here is derived from an EMBL/GenBank/DDBJ whole genome shotgun (WGS) entry which is preliminary data.</text>
</comment>
<evidence type="ECO:0000313" key="6">
    <source>
        <dbReference type="EMBL" id="MFC0342488.1"/>
    </source>
</evidence>
<sequence>MQLMTEFTRLYRRYLFLRTACRSSGIRLDHGGKIVGYVEECVFTRDWVRLRGWSLSHRLSLEIGDMRHPVPRRIQRGDVVVAMGAQMLATDNQHGRVGFDLKLPWTRGAVRLIAEDMPEGGSWSLPVPGKGAIRSARRRTRVKFLRDVLRATPIGLRYLLGGRRQIDRDCLREIMGFDDEPARGLPLDPAFLAPDCAQDCRYPATTIIMPVYNAFELLTEALERVHLHTDVPWHLVLIEDASPDERVRPWLRDWAAKRADRVTLLLNDRNLGFIGSVNRGLQAAAGRGGPVILLNSDALVPAAWASRLLRPMLEDDRVASVTPMSNDATILTVPWIAGRITLPAAAADGIDAAARRLSPRARAQIPTGVGFCMAMSRRALDRVPALDSAFGRGYGEEVDWCRKAAAAGMIHLGIGNLFVEHRGGESFGSAAKAEALESSARIISARYPAFDDEVRHFIDTDPLLTARLALALTWAAQMDPDPIHVYLGHSLGGGAEHWLAARIAERARERRPTIVLRVGGERRFAVELHAEGAVLSGETDEIWLVRQLILTMPRRRIVYSCGVGDERPWELPRLLCDLSGDEDAALEVLFHDYFPLSPSLNLLNADGSYTGVPPTHSTDPAHQISSADVHVPLRSWREHWGAAVARAEQLTVFSNSSLEIVGSVWPAARGKIVCQPHEVLFGMPTMPMVEDERQGVIGVLGAIGAVKGAQIVSDLAYHLERQRDAPKLVIVGEFDHSFPLPPSVKVTGRYDPTILPKMLSSYGITAWLMPSVWPETFSFTTREMLATGLPVMAFDLGAQAEAVRAAANGHIVEPDPAAIHDCYQSLNSRRKT</sequence>
<dbReference type="RefSeq" id="WP_377700101.1">
    <property type="nucleotide sequence ID" value="NZ_JBHLWE010000061.1"/>
</dbReference>
<keyword evidence="3" id="KW-0808">Transferase</keyword>
<evidence type="ECO:0000259" key="4">
    <source>
        <dbReference type="Pfam" id="PF00534"/>
    </source>
</evidence>
<dbReference type="InterPro" id="IPR029044">
    <property type="entry name" value="Nucleotide-diphossugar_trans"/>
</dbReference>
<evidence type="ECO:0000313" key="7">
    <source>
        <dbReference type="Proteomes" id="UP001589799"/>
    </source>
</evidence>
<dbReference type="Gene3D" id="3.90.550.10">
    <property type="entry name" value="Spore Coat Polysaccharide Biosynthesis Protein SpsA, Chain A"/>
    <property type="match status" value="1"/>
</dbReference>
<dbReference type="Pfam" id="PF00534">
    <property type="entry name" value="Glycos_transf_1"/>
    <property type="match status" value="1"/>
</dbReference>
<feature type="domain" description="Glycosyl transferase family 1" evidence="4">
    <location>
        <begin position="691"/>
        <end position="819"/>
    </location>
</feature>
<name>A0ABV6I8C2_9RHOB</name>
<dbReference type="InterPro" id="IPR001173">
    <property type="entry name" value="Glyco_trans_2-like"/>
</dbReference>